<dbReference type="GeneID" id="3258868"/>
<dbReference type="RefSeq" id="XP_024513285.1">
    <property type="nucleotide sequence ID" value="XM_024657543.1"/>
</dbReference>
<accession>Q5KE23</accession>
<evidence type="ECO:0000313" key="1">
    <source>
        <dbReference type="EMBL" id="AAW44868.2"/>
    </source>
</evidence>
<proteinExistence type="predicted"/>
<dbReference type="VEuPathDB" id="FungiDB:CNG02000"/>
<protein>
    <submittedName>
        <fullName evidence="1">Uncharacterized protein</fullName>
    </submittedName>
</protein>
<sequence>MFAASPRPINNSKSINPFPDELCKTAQGDELIWLGDSTFHRPPMAFNPSPPQLSVTLFDRLVYDIPRRSTGRSSSPRNQWDSPTDILFYHHRPSEHSQSGDTSECDSMATWTQPYTATLHQARIETLGRKERAGLLRMQTVPVQGSQDMVELLPYTPTTHAMKHSAERSSVKDGGAHGAKESNLLISVLDSRPTSDNFQESHNDMGLLANRVIITQPLHLKECRSIEVDENAVNASYNRLPSNEFNKLQVDGKVTETGEKDSTKALVERTGREAKRVRMANIWQKEAFHPMFMT</sequence>
<dbReference type="EMBL" id="AE017347">
    <property type="protein sequence ID" value="AAW44868.2"/>
    <property type="molecule type" value="Genomic_DNA"/>
</dbReference>
<evidence type="ECO:0000313" key="2">
    <source>
        <dbReference type="Proteomes" id="UP000002149"/>
    </source>
</evidence>
<dbReference type="Proteomes" id="UP000002149">
    <property type="component" value="Chromosome 7"/>
</dbReference>
<reference evidence="1 2" key="1">
    <citation type="journal article" date="2005" name="Science">
        <title>The genome of the basidiomycetous yeast and human pathogen Cryptococcus neoformans.</title>
        <authorList>
            <person name="Loftus B.J."/>
            <person name="Fung E."/>
            <person name="Roncaglia P."/>
            <person name="Rowley D."/>
            <person name="Amedeo P."/>
            <person name="Bruno D."/>
            <person name="Vamathevan J."/>
            <person name="Miranda M."/>
            <person name="Anderson I.J."/>
            <person name="Fraser J.A."/>
            <person name="Allen J.E."/>
            <person name="Bosdet I.E."/>
            <person name="Brent M.R."/>
            <person name="Chiu R."/>
            <person name="Doering T.L."/>
            <person name="Donlin M.J."/>
            <person name="D'Souza C.A."/>
            <person name="Fox D.S."/>
            <person name="Grinberg V."/>
            <person name="Fu J."/>
            <person name="Fukushima M."/>
            <person name="Haas B.J."/>
            <person name="Huang J.C."/>
            <person name="Janbon G."/>
            <person name="Jones S.J."/>
            <person name="Koo H.L."/>
            <person name="Krzywinski M.I."/>
            <person name="Kwon-Chung J.K."/>
            <person name="Lengeler K.B."/>
            <person name="Maiti R."/>
            <person name="Marra M.A."/>
            <person name="Marra R.E."/>
            <person name="Mathewson C.A."/>
            <person name="Mitchell T.G."/>
            <person name="Pertea M."/>
            <person name="Riggs F.R."/>
            <person name="Salzberg S.L."/>
            <person name="Schein J.E."/>
            <person name="Shvartsbeyn A."/>
            <person name="Shin H."/>
            <person name="Shumway M."/>
            <person name="Specht C.A."/>
            <person name="Suh B.B."/>
            <person name="Tenney A."/>
            <person name="Utterback T.R."/>
            <person name="Wickes B.L."/>
            <person name="Wortman J.R."/>
            <person name="Wye N.H."/>
            <person name="Kronstad J.W."/>
            <person name="Lodge J.K."/>
            <person name="Heitman J."/>
            <person name="Davis R.W."/>
            <person name="Fraser C.M."/>
            <person name="Hyman R.W."/>
        </authorList>
    </citation>
    <scope>NUCLEOTIDE SEQUENCE [LARGE SCALE GENOMIC DNA]</scope>
    <source>
        <strain evidence="2">JEC21 / ATCC MYA-565</strain>
    </source>
</reference>
<dbReference type="KEGG" id="cne:CNG02000"/>
<dbReference type="InParanoid" id="Q5KE23"/>
<dbReference type="HOGENOM" id="CLU_994028_0_0_1"/>
<name>Q5KE23_CRYD1</name>
<keyword evidence="2" id="KW-1185">Reference proteome</keyword>
<dbReference type="PaxDb" id="214684-Q5KE23"/>
<organism evidence="1 2">
    <name type="scientific">Cryptococcus deneoformans (strain JEC21 / ATCC MYA-565)</name>
    <name type="common">Cryptococcus neoformans var. neoformans serotype D</name>
    <dbReference type="NCBI Taxonomy" id="214684"/>
    <lineage>
        <taxon>Eukaryota</taxon>
        <taxon>Fungi</taxon>
        <taxon>Dikarya</taxon>
        <taxon>Basidiomycota</taxon>
        <taxon>Agaricomycotina</taxon>
        <taxon>Tremellomycetes</taxon>
        <taxon>Tremellales</taxon>
        <taxon>Cryptococcaceae</taxon>
        <taxon>Cryptococcus</taxon>
        <taxon>Cryptococcus neoformans species complex</taxon>
    </lineage>
</organism>
<dbReference type="AlphaFoldDB" id="Q5KE23"/>
<gene>
    <name evidence="1" type="ordered locus">CNG02000</name>
</gene>